<dbReference type="InterPro" id="IPR007453">
    <property type="entry name" value="DsrC/TusE"/>
</dbReference>
<evidence type="ECO:0000313" key="5">
    <source>
        <dbReference type="Proteomes" id="UP001139104"/>
    </source>
</evidence>
<accession>A0ABS9Z691</accession>
<dbReference type="EMBL" id="JAIVFP010000001">
    <property type="protein sequence ID" value="MCI4683188.1"/>
    <property type="molecule type" value="Genomic_DNA"/>
</dbReference>
<keyword evidence="5" id="KW-1185">Reference proteome</keyword>
<evidence type="ECO:0000256" key="2">
    <source>
        <dbReference type="ARBA" id="ARBA00005718"/>
    </source>
</evidence>
<evidence type="ECO:0000256" key="3">
    <source>
        <dbReference type="ARBA" id="ARBA00022490"/>
    </source>
</evidence>
<dbReference type="RefSeq" id="WP_243067151.1">
    <property type="nucleotide sequence ID" value="NZ_JAIVFK010000019.1"/>
</dbReference>
<reference evidence="4" key="1">
    <citation type="journal article" date="2022" name="ISME J.">
        <title>Identification of active gaseous-alkane degraders at natural gas seeps.</title>
        <authorList>
            <person name="Farhan Ul Haque M."/>
            <person name="Hernandez M."/>
            <person name="Crombie A.T."/>
            <person name="Murrell J.C."/>
        </authorList>
    </citation>
    <scope>NUCLEOTIDE SEQUENCE</scope>
    <source>
        <strain evidence="4">PC2</strain>
    </source>
</reference>
<comment type="similarity">
    <text evidence="2">Belongs to the DsrC/TusE family.</text>
</comment>
<comment type="caution">
    <text evidence="4">The sequence shown here is derived from an EMBL/GenBank/DDBJ whole genome shotgun (WGS) entry which is preliminary data.</text>
</comment>
<sequence length="136" mass="15854">MNWRSNTLELVLQHYRLEFRKIFEYDDLNLAIWPIEEPDMDLPKRDGDGYLLDMDAWTPEIGKAMAEADGFEMTDQKWEQVLKAREYFDDAQSVPPIRKFASYIGMANKDLFELWQTGPMKPITKYGGLPKPTGCV</sequence>
<dbReference type="Gene3D" id="1.10.10.370">
    <property type="entry name" value="DsrC-like protein, C-terminal domain"/>
    <property type="match status" value="1"/>
</dbReference>
<evidence type="ECO:0000256" key="1">
    <source>
        <dbReference type="ARBA" id="ARBA00004496"/>
    </source>
</evidence>
<name>A0ABS9Z691_9HYPH</name>
<dbReference type="PANTHER" id="PTHR37010">
    <property type="entry name" value="SULFURTRANSFERASE TUSE"/>
    <property type="match status" value="1"/>
</dbReference>
<dbReference type="Gene3D" id="3.30.1420.10">
    <property type="match status" value="1"/>
</dbReference>
<dbReference type="SUPFAM" id="SSF69721">
    <property type="entry name" value="DsrC, the gamma subunit of dissimilatory sulfite reductase"/>
    <property type="match status" value="1"/>
</dbReference>
<dbReference type="NCBIfam" id="TIGR03342">
    <property type="entry name" value="dsrC_tusE_dsvC"/>
    <property type="match status" value="1"/>
</dbReference>
<comment type="subcellular location">
    <subcellularLocation>
        <location evidence="1">Cytoplasm</location>
    </subcellularLocation>
</comment>
<dbReference type="InterPro" id="IPR025526">
    <property type="entry name" value="DsrC-like_dom_sf"/>
</dbReference>
<dbReference type="InterPro" id="IPR042072">
    <property type="entry name" value="DsrC-like_C"/>
</dbReference>
<proteinExistence type="inferred from homology"/>
<dbReference type="Pfam" id="PF04358">
    <property type="entry name" value="DsrC"/>
    <property type="match status" value="1"/>
</dbReference>
<dbReference type="Proteomes" id="UP001139104">
    <property type="component" value="Unassembled WGS sequence"/>
</dbReference>
<evidence type="ECO:0000313" key="4">
    <source>
        <dbReference type="EMBL" id="MCI4683188.1"/>
    </source>
</evidence>
<dbReference type="InterPro" id="IPR043163">
    <property type="entry name" value="DsrC-like_N"/>
</dbReference>
<keyword evidence="3" id="KW-0963">Cytoplasm</keyword>
<gene>
    <name evidence="4" type="ORF">K2U94_10480</name>
</gene>
<protein>
    <submittedName>
        <fullName evidence="4">TusE/DsrC/DsvC family sulfur relay protein</fullName>
    </submittedName>
</protein>
<dbReference type="PANTHER" id="PTHR37010:SF1">
    <property type="entry name" value="SULFURTRANSFERASE TUSE"/>
    <property type="match status" value="1"/>
</dbReference>
<organism evidence="4 5">
    <name type="scientific">Candidatus Rhodoblastus alkanivorans</name>
    <dbReference type="NCBI Taxonomy" id="2954117"/>
    <lineage>
        <taxon>Bacteria</taxon>
        <taxon>Pseudomonadati</taxon>
        <taxon>Pseudomonadota</taxon>
        <taxon>Alphaproteobacteria</taxon>
        <taxon>Hyphomicrobiales</taxon>
        <taxon>Rhodoblastaceae</taxon>
        <taxon>Rhodoblastus</taxon>
    </lineage>
</organism>